<dbReference type="EMBL" id="JAHLDV010000119">
    <property type="protein sequence ID" value="MBU3161830.1"/>
    <property type="molecule type" value="Genomic_DNA"/>
</dbReference>
<gene>
    <name evidence="1" type="ORF">KPL37_19295</name>
</gene>
<reference evidence="1 2" key="1">
    <citation type="submission" date="2021-06" db="EMBL/GenBank/DDBJ databases">
        <title>Clostridia strains as spoilage organisms.</title>
        <authorList>
            <person name="Wambui J."/>
            <person name="Stephan R."/>
            <person name="Stevens M.J.A."/>
        </authorList>
    </citation>
    <scope>NUCLEOTIDE SEQUENCE [LARGE SCALE GENOMIC DNA]</scope>
    <source>
        <strain evidence="1 2">DSM 14204</strain>
    </source>
</reference>
<name>A0ABS6BZ24_9CLOT</name>
<keyword evidence="2" id="KW-1185">Reference proteome</keyword>
<comment type="caution">
    <text evidence="1">The sequence shown here is derived from an EMBL/GenBank/DDBJ whole genome shotgun (WGS) entry which is preliminary data.</text>
</comment>
<dbReference type="Proteomes" id="UP000776252">
    <property type="component" value="Unassembled WGS sequence"/>
</dbReference>
<organism evidence="1 2">
    <name type="scientific">Clostridium frigoris</name>
    <dbReference type="NCBI Taxonomy" id="205327"/>
    <lineage>
        <taxon>Bacteria</taxon>
        <taxon>Bacillati</taxon>
        <taxon>Bacillota</taxon>
        <taxon>Clostridia</taxon>
        <taxon>Eubacteriales</taxon>
        <taxon>Clostridiaceae</taxon>
        <taxon>Clostridium</taxon>
    </lineage>
</organism>
<proteinExistence type="predicted"/>
<evidence type="ECO:0000313" key="1">
    <source>
        <dbReference type="EMBL" id="MBU3161830.1"/>
    </source>
</evidence>
<protein>
    <submittedName>
        <fullName evidence="1">Uncharacterized protein</fullName>
    </submittedName>
</protein>
<evidence type="ECO:0000313" key="2">
    <source>
        <dbReference type="Proteomes" id="UP000776252"/>
    </source>
</evidence>
<accession>A0ABS6BZ24</accession>
<dbReference type="RefSeq" id="WP_216151693.1">
    <property type="nucleotide sequence ID" value="NZ_JAHLDV010000119.1"/>
</dbReference>
<sequence>MKRKLSKMVTIIIIIIVCTNNPYYTVYAKNKISVNREVNNQNIVKNTLVIRTASPCITKSVNENRTISLSEALKIASTTSKKWDSKAELMFITSIDNDDLNVMDDGHDGNRRYWNFMFIVPGTGKQLILTIHDKKIVNNHPNNGPITNNGYIKNEEIKLTSKEAIEKCKSYYEIIPGQNWAAGYHFTLSKQDNIVVLAVVSLDKEGYFTRTMFNATTKQLISGIHKIPRGGGLFKQGSKINLNNGKQVSMETISISPNYANDKSMIVSYFINPYKTNMSLAASITTDKGINWHVLTMKDIFFKIFSSNSYSTDNLIYATTPKGLISTNDSGKTWKNVLVSQSYIFDIHSNQQKILVDAEDGLYISLDKGIKWNKLNTSSKVSLTDFDLDGNIYTLSNNKVLKKSNKQWIDMKVPLSGDIMGFKLYKQHLIAYSSDSLKIQDMKTYKWKEIKKFSGINNIFITSNNQMFCLLEDRTLVKLIENRRFNTCKTQKVNINSEGKLFDLEEDTDGKLYFCMSSEGVWEPITKIFK</sequence>